<keyword evidence="3" id="KW-1185">Reference proteome</keyword>
<dbReference type="Proteomes" id="UP000193061">
    <property type="component" value="Unassembled WGS sequence"/>
</dbReference>
<dbReference type="RefSeq" id="WP_085803736.1">
    <property type="nucleotide sequence ID" value="NZ_FWFX01000001.1"/>
</dbReference>
<accession>A0A1X6YA36</accession>
<dbReference type="SUPFAM" id="SSF56281">
    <property type="entry name" value="Metallo-hydrolase/oxidoreductase"/>
    <property type="match status" value="1"/>
</dbReference>
<evidence type="ECO:0000313" key="2">
    <source>
        <dbReference type="EMBL" id="SLN13402.1"/>
    </source>
</evidence>
<dbReference type="AlphaFoldDB" id="A0A1X6YA36"/>
<dbReference type="PROSITE" id="PS51318">
    <property type="entry name" value="TAT"/>
    <property type="match status" value="1"/>
</dbReference>
<dbReference type="InterPro" id="IPR006311">
    <property type="entry name" value="TAT_signal"/>
</dbReference>
<dbReference type="InterPro" id="IPR036866">
    <property type="entry name" value="RibonucZ/Hydroxyglut_hydro"/>
</dbReference>
<dbReference type="EMBL" id="FWFX01000001">
    <property type="protein sequence ID" value="SLN13402.1"/>
    <property type="molecule type" value="Genomic_DNA"/>
</dbReference>
<name>A0A1X6YA36_9RHOB</name>
<dbReference type="Gene3D" id="3.60.15.10">
    <property type="entry name" value="Ribonuclease Z/Hydroxyacylglutathione hydrolase-like"/>
    <property type="match status" value="1"/>
</dbReference>
<gene>
    <name evidence="2" type="ORF">ROA7450_00184</name>
</gene>
<dbReference type="InterPro" id="IPR001279">
    <property type="entry name" value="Metallo-B-lactamas"/>
</dbReference>
<reference evidence="2 3" key="1">
    <citation type="submission" date="2017-03" db="EMBL/GenBank/DDBJ databases">
        <authorList>
            <person name="Afonso C.L."/>
            <person name="Miller P.J."/>
            <person name="Scott M.A."/>
            <person name="Spackman E."/>
            <person name="Goraichik I."/>
            <person name="Dimitrov K.M."/>
            <person name="Suarez D.L."/>
            <person name="Swayne D.E."/>
        </authorList>
    </citation>
    <scope>NUCLEOTIDE SEQUENCE [LARGE SCALE GENOMIC DNA]</scope>
    <source>
        <strain evidence="2 3">CECT 7450</strain>
    </source>
</reference>
<evidence type="ECO:0000313" key="3">
    <source>
        <dbReference type="Proteomes" id="UP000193061"/>
    </source>
</evidence>
<organism evidence="2 3">
    <name type="scientific">Roseovarius albus</name>
    <dbReference type="NCBI Taxonomy" id="1247867"/>
    <lineage>
        <taxon>Bacteria</taxon>
        <taxon>Pseudomonadati</taxon>
        <taxon>Pseudomonadota</taxon>
        <taxon>Alphaproteobacteria</taxon>
        <taxon>Rhodobacterales</taxon>
        <taxon>Roseobacteraceae</taxon>
        <taxon>Roseovarius</taxon>
    </lineage>
</organism>
<sequence length="164" mass="17325">MTHPKLTDIHRRRFLALSASAAAIPSLPSTGWAVGSETYSSMIGDVELTVLSDGSLTLPSGALAPAAPREEFEALLTRTMGSLPETVEAGTNHALLRIGDDLILIDNGSGNKYQPTAGRLLDNLSLNEVDPAAVTKVVFTHAHPDHIWGTLLDDGSLALPNATY</sequence>
<feature type="domain" description="Metallo-beta-lactamase" evidence="1">
    <location>
        <begin position="92"/>
        <end position="149"/>
    </location>
</feature>
<dbReference type="Pfam" id="PF00753">
    <property type="entry name" value="Lactamase_B"/>
    <property type="match status" value="1"/>
</dbReference>
<proteinExistence type="predicted"/>
<dbReference type="OrthoDB" id="9773738at2"/>
<evidence type="ECO:0000259" key="1">
    <source>
        <dbReference type="Pfam" id="PF00753"/>
    </source>
</evidence>
<protein>
    <submittedName>
        <fullName evidence="2">Metallo-beta-lactamase superfamily protein</fullName>
    </submittedName>
</protein>